<keyword evidence="3" id="KW-0520">NAD</keyword>
<keyword evidence="2" id="KW-0560">Oxidoreductase</keyword>
<dbReference type="EMBL" id="KB741277">
    <property type="protein sequence ID" value="ENN71199.1"/>
    <property type="molecule type" value="Genomic_DNA"/>
</dbReference>
<dbReference type="KEGG" id="dpa:109544611"/>
<dbReference type="CDD" id="cd05339">
    <property type="entry name" value="17beta-HSDXI-like_SDR_c"/>
    <property type="match status" value="1"/>
</dbReference>
<feature type="region of interest" description="Disordered" evidence="5">
    <location>
        <begin position="1"/>
        <end position="21"/>
    </location>
</feature>
<keyword evidence="10" id="KW-1185">Reference proteome</keyword>
<name>N6SU30_DENPD</name>
<evidence type="ECO:0000256" key="6">
    <source>
        <dbReference type="SAM" id="Phobius"/>
    </source>
</evidence>
<dbReference type="PANTHER" id="PTHR24322:SF748">
    <property type="entry name" value="FI23927P1-RELATED"/>
    <property type="match status" value="1"/>
</dbReference>
<evidence type="ECO:0000256" key="5">
    <source>
        <dbReference type="SAM" id="MobiDB-lite"/>
    </source>
</evidence>
<reference evidence="10 11" key="1">
    <citation type="journal article" date="2013" name="Genome Biol.">
        <title>Draft genome of the mountain pine beetle, Dendroctonus ponderosae Hopkins, a major forest pest.</title>
        <authorList>
            <person name="Keeling C.I."/>
            <person name="Yuen M.M."/>
            <person name="Liao N.Y."/>
            <person name="Docking T.R."/>
            <person name="Chan S.K."/>
            <person name="Taylor G.A."/>
            <person name="Palmquist D.L."/>
            <person name="Jackman S.D."/>
            <person name="Nguyen A."/>
            <person name="Li M."/>
            <person name="Henderson H."/>
            <person name="Janes J.K."/>
            <person name="Zhao Y."/>
            <person name="Pandoh P."/>
            <person name="Moore R."/>
            <person name="Sperling F.A."/>
            <person name="Huber D.P."/>
            <person name="Birol I."/>
            <person name="Jones S.J."/>
            <person name="Bohlmann J."/>
        </authorList>
    </citation>
    <scope>NUCLEOTIDE SEQUENCE</scope>
</reference>
<evidence type="ECO:0000256" key="1">
    <source>
        <dbReference type="ARBA" id="ARBA00006484"/>
    </source>
</evidence>
<sequence length="377" mass="41670">MTYVEEKPFKPPSPEPPFTQNSTVYRRKEPKLLKSTADIIVFILVSIFYILKAIYKFILPRRYRQLKDLKGEIALVTGGGSGIGRLLALRLGKLGVKVVLWDVNVEGIEETISLVEGIGGTAYGYKCDLSNRDDVYRVARQTKLDIGEVSLLINNAGVASGSLLLDTPDHLIKRTFDVNIISHFWTVKAFLPAMIKNEHGHIVTVASMAGHVGINKLVDYCSSKFAAVGFDEALRVELEAQGVKGVMTTAICPYFISATGMFDSVDSRFMPRLNSNDVADRIIEGIRGNETMVIIPGVMRIGLMLKPLFPWTVLSLFLRGLVPDAAPYPASVTKITGKEEDADSEEELKNLSRNKLNSVSDTVSQLTRRYSPTTKNL</sequence>
<dbReference type="AlphaFoldDB" id="N6SU30"/>
<keyword evidence="6" id="KW-0472">Membrane</keyword>
<comment type="similarity">
    <text evidence="1 4">Belongs to the short-chain dehydrogenases/reductases (SDR) family.</text>
</comment>
<proteinExistence type="inferred from homology"/>
<dbReference type="FunFam" id="3.40.50.720:FF:000202">
    <property type="entry name" value="Short-chain dehydrogenase/reductase family 16C member 6"/>
    <property type="match status" value="1"/>
</dbReference>
<dbReference type="OrthoDB" id="10253736at2759"/>
<dbReference type="EMBL" id="KB632155">
    <property type="protein sequence ID" value="ERL89192.1"/>
    <property type="molecule type" value="Genomic_DNA"/>
</dbReference>
<accession>N6SU30</accession>
<dbReference type="GO" id="GO:0005811">
    <property type="term" value="C:lipid droplet"/>
    <property type="evidence" value="ECO:0007669"/>
    <property type="project" value="TreeGrafter"/>
</dbReference>
<keyword evidence="6" id="KW-1133">Transmembrane helix</keyword>
<evidence type="ECO:0000256" key="3">
    <source>
        <dbReference type="ARBA" id="ARBA00023027"/>
    </source>
</evidence>
<dbReference type="STRING" id="77166.N6SU30"/>
<gene>
    <name evidence="9" type="primary">109544611</name>
    <name evidence="8" type="ORF">D910_06566</name>
    <name evidence="7" type="ORF">YQE_12128</name>
</gene>
<evidence type="ECO:0000256" key="4">
    <source>
        <dbReference type="RuleBase" id="RU000363"/>
    </source>
</evidence>
<dbReference type="InterPro" id="IPR002347">
    <property type="entry name" value="SDR_fam"/>
</dbReference>
<organism evidence="7">
    <name type="scientific">Dendroctonus ponderosae</name>
    <name type="common">Mountain pine beetle</name>
    <dbReference type="NCBI Taxonomy" id="77166"/>
    <lineage>
        <taxon>Eukaryota</taxon>
        <taxon>Metazoa</taxon>
        <taxon>Ecdysozoa</taxon>
        <taxon>Arthropoda</taxon>
        <taxon>Hexapoda</taxon>
        <taxon>Insecta</taxon>
        <taxon>Pterygota</taxon>
        <taxon>Neoptera</taxon>
        <taxon>Endopterygota</taxon>
        <taxon>Coleoptera</taxon>
        <taxon>Polyphaga</taxon>
        <taxon>Cucujiformia</taxon>
        <taxon>Curculionidae</taxon>
        <taxon>Scolytinae</taxon>
        <taxon>Dendroctonus</taxon>
    </lineage>
</organism>
<dbReference type="Proteomes" id="UP000019118">
    <property type="component" value="Unassembled WGS sequence"/>
</dbReference>
<dbReference type="Gene3D" id="3.40.50.720">
    <property type="entry name" value="NAD(P)-binding Rossmann-like Domain"/>
    <property type="match status" value="1"/>
</dbReference>
<dbReference type="PRINTS" id="PR00080">
    <property type="entry name" value="SDRFAMILY"/>
</dbReference>
<evidence type="ECO:0000313" key="7">
    <source>
        <dbReference type="EMBL" id="ENN71199.1"/>
    </source>
</evidence>
<dbReference type="PANTHER" id="PTHR24322">
    <property type="entry name" value="PKSB"/>
    <property type="match status" value="1"/>
</dbReference>
<dbReference type="PRINTS" id="PR00081">
    <property type="entry name" value="GDHRDH"/>
</dbReference>
<evidence type="ECO:0000256" key="2">
    <source>
        <dbReference type="ARBA" id="ARBA00023002"/>
    </source>
</evidence>
<feature type="transmembrane region" description="Helical" evidence="6">
    <location>
        <begin position="39"/>
        <end position="59"/>
    </location>
</feature>
<feature type="non-terminal residue" evidence="7">
    <location>
        <position position="1"/>
    </location>
</feature>
<dbReference type="EnsemblMetazoa" id="XM_019914908.1">
    <property type="protein sequence ID" value="XP_019770467.1"/>
    <property type="gene ID" value="LOC109544611"/>
</dbReference>
<feature type="compositionally biased region" description="Polar residues" evidence="5">
    <location>
        <begin position="351"/>
        <end position="377"/>
    </location>
</feature>
<dbReference type="HOGENOM" id="CLU_010194_2_5_1"/>
<protein>
    <submittedName>
        <fullName evidence="7 9">Uncharacterized protein</fullName>
    </submittedName>
</protein>
<evidence type="ECO:0000313" key="11">
    <source>
        <dbReference type="Proteomes" id="UP000030742"/>
    </source>
</evidence>
<reference evidence="9" key="2">
    <citation type="submission" date="2024-08" db="UniProtKB">
        <authorList>
            <consortium name="EnsemblMetazoa"/>
        </authorList>
    </citation>
    <scope>IDENTIFICATION</scope>
</reference>
<evidence type="ECO:0000313" key="8">
    <source>
        <dbReference type="EMBL" id="ERL89192.1"/>
    </source>
</evidence>
<dbReference type="InterPro" id="IPR036291">
    <property type="entry name" value="NAD(P)-bd_dom_sf"/>
</dbReference>
<dbReference type="GO" id="GO:0016616">
    <property type="term" value="F:oxidoreductase activity, acting on the CH-OH group of donors, NAD or NADP as acceptor"/>
    <property type="evidence" value="ECO:0007669"/>
    <property type="project" value="TreeGrafter"/>
</dbReference>
<evidence type="ECO:0000313" key="9">
    <source>
        <dbReference type="EnsemblMetazoa" id="XP_019770467.1"/>
    </source>
</evidence>
<dbReference type="SUPFAM" id="SSF51735">
    <property type="entry name" value="NAD(P)-binding Rossmann-fold domains"/>
    <property type="match status" value="1"/>
</dbReference>
<dbReference type="Pfam" id="PF00106">
    <property type="entry name" value="adh_short"/>
    <property type="match status" value="1"/>
</dbReference>
<dbReference type="EnsemblMetazoa" id="XM_019914909.1">
    <property type="protein sequence ID" value="XP_019770468.1"/>
    <property type="gene ID" value="LOC109544611"/>
</dbReference>
<feature type="region of interest" description="Disordered" evidence="5">
    <location>
        <begin position="337"/>
        <end position="377"/>
    </location>
</feature>
<keyword evidence="6" id="KW-0812">Transmembrane</keyword>
<evidence type="ECO:0000313" key="10">
    <source>
        <dbReference type="Proteomes" id="UP000019118"/>
    </source>
</evidence>
<dbReference type="OMA" id="MWFIICS"/>
<dbReference type="Proteomes" id="UP000030742">
    <property type="component" value="Unassembled WGS sequence"/>
</dbReference>